<organism evidence="1 2">
    <name type="scientific">Smallanthus sonchifolius</name>
    <dbReference type="NCBI Taxonomy" id="185202"/>
    <lineage>
        <taxon>Eukaryota</taxon>
        <taxon>Viridiplantae</taxon>
        <taxon>Streptophyta</taxon>
        <taxon>Embryophyta</taxon>
        <taxon>Tracheophyta</taxon>
        <taxon>Spermatophyta</taxon>
        <taxon>Magnoliopsida</taxon>
        <taxon>eudicotyledons</taxon>
        <taxon>Gunneridae</taxon>
        <taxon>Pentapetalae</taxon>
        <taxon>asterids</taxon>
        <taxon>campanulids</taxon>
        <taxon>Asterales</taxon>
        <taxon>Asteraceae</taxon>
        <taxon>Asteroideae</taxon>
        <taxon>Heliantheae alliance</taxon>
        <taxon>Millerieae</taxon>
        <taxon>Smallanthus</taxon>
    </lineage>
</organism>
<name>A0ACB9J534_9ASTR</name>
<reference evidence="2" key="1">
    <citation type="journal article" date="2022" name="Mol. Ecol. Resour.">
        <title>The genomes of chicory, endive, great burdock and yacon provide insights into Asteraceae palaeo-polyploidization history and plant inulin production.</title>
        <authorList>
            <person name="Fan W."/>
            <person name="Wang S."/>
            <person name="Wang H."/>
            <person name="Wang A."/>
            <person name="Jiang F."/>
            <person name="Liu H."/>
            <person name="Zhao H."/>
            <person name="Xu D."/>
            <person name="Zhang Y."/>
        </authorList>
    </citation>
    <scope>NUCLEOTIDE SEQUENCE [LARGE SCALE GENOMIC DNA]</scope>
    <source>
        <strain evidence="2">cv. Yunnan</strain>
    </source>
</reference>
<protein>
    <submittedName>
        <fullName evidence="1">Uncharacterized protein</fullName>
    </submittedName>
</protein>
<gene>
    <name evidence="1" type="ORF">L1987_14977</name>
</gene>
<accession>A0ACB9J534</accession>
<dbReference type="Proteomes" id="UP001056120">
    <property type="component" value="Linkage Group LG05"/>
</dbReference>
<proteinExistence type="predicted"/>
<keyword evidence="2" id="KW-1185">Reference proteome</keyword>
<evidence type="ECO:0000313" key="2">
    <source>
        <dbReference type="Proteomes" id="UP001056120"/>
    </source>
</evidence>
<dbReference type="EMBL" id="CM042022">
    <property type="protein sequence ID" value="KAI3815314.1"/>
    <property type="molecule type" value="Genomic_DNA"/>
</dbReference>
<comment type="caution">
    <text evidence="1">The sequence shown here is derived from an EMBL/GenBank/DDBJ whole genome shotgun (WGS) entry which is preliminary data.</text>
</comment>
<sequence length="188" mass="20420">MTFPSYPLVVVGGVEAGNSVDSLLGMGVVADGVEVVFVSSSCLEDAPNLDCLGVVRIVLSSLQLLVFVPYPLATWDIYPWGVQTVDTPHKLEPLRRLRHLSNASPMVLALHKSTEGVGARICHVMISLRSIEAFTSGKYLSRNNFARSFQVVTDLGDSNVVRLHSGTHNMKLLKELMRVFVLLASKGG</sequence>
<evidence type="ECO:0000313" key="1">
    <source>
        <dbReference type="EMBL" id="KAI3815314.1"/>
    </source>
</evidence>
<reference evidence="1 2" key="2">
    <citation type="journal article" date="2022" name="Mol. Ecol. Resour.">
        <title>The genomes of chicory, endive, great burdock and yacon provide insights into Asteraceae paleo-polyploidization history and plant inulin production.</title>
        <authorList>
            <person name="Fan W."/>
            <person name="Wang S."/>
            <person name="Wang H."/>
            <person name="Wang A."/>
            <person name="Jiang F."/>
            <person name="Liu H."/>
            <person name="Zhao H."/>
            <person name="Xu D."/>
            <person name="Zhang Y."/>
        </authorList>
    </citation>
    <scope>NUCLEOTIDE SEQUENCE [LARGE SCALE GENOMIC DNA]</scope>
    <source>
        <strain evidence="2">cv. Yunnan</strain>
        <tissue evidence="1">Leaves</tissue>
    </source>
</reference>